<dbReference type="EMBL" id="JBDJPC010000006">
    <property type="protein sequence ID" value="KAL1497522.1"/>
    <property type="molecule type" value="Genomic_DNA"/>
</dbReference>
<evidence type="ECO:0000256" key="10">
    <source>
        <dbReference type="SAM" id="MobiDB-lite"/>
    </source>
</evidence>
<evidence type="ECO:0000313" key="13">
    <source>
        <dbReference type="Proteomes" id="UP001566132"/>
    </source>
</evidence>
<keyword evidence="13" id="KW-1185">Reference proteome</keyword>
<feature type="compositionally biased region" description="Low complexity" evidence="10">
    <location>
        <begin position="84"/>
        <end position="105"/>
    </location>
</feature>
<evidence type="ECO:0000256" key="1">
    <source>
        <dbReference type="ARBA" id="ARBA00004123"/>
    </source>
</evidence>
<dbReference type="Pfam" id="PF05699">
    <property type="entry name" value="Dimer_Tnp_hAT"/>
    <property type="match status" value="1"/>
</dbReference>
<comment type="caution">
    <text evidence="12">The sequence shown here is derived from an EMBL/GenBank/DDBJ whole genome shotgun (WGS) entry which is preliminary data.</text>
</comment>
<dbReference type="InterPro" id="IPR036236">
    <property type="entry name" value="Znf_C2H2_sf"/>
</dbReference>
<dbReference type="InterPro" id="IPR008906">
    <property type="entry name" value="HATC_C_dom"/>
</dbReference>
<dbReference type="GO" id="GO:0003677">
    <property type="term" value="F:DNA binding"/>
    <property type="evidence" value="ECO:0007669"/>
    <property type="project" value="UniProtKB-KW"/>
</dbReference>
<keyword evidence="2" id="KW-0479">Metal-binding</keyword>
<evidence type="ECO:0000313" key="12">
    <source>
        <dbReference type="EMBL" id="KAL1497522.1"/>
    </source>
</evidence>
<dbReference type="InterPro" id="IPR052035">
    <property type="entry name" value="ZnF_BED_domain_contain"/>
</dbReference>
<dbReference type="PROSITE" id="PS50808">
    <property type="entry name" value="ZF_BED"/>
    <property type="match status" value="1"/>
</dbReference>
<keyword evidence="8" id="KW-0539">Nucleus</keyword>
<gene>
    <name evidence="12" type="ORF">ABEB36_008466</name>
</gene>
<evidence type="ECO:0000256" key="9">
    <source>
        <dbReference type="PROSITE-ProRule" id="PRU00027"/>
    </source>
</evidence>
<dbReference type="GO" id="GO:0008270">
    <property type="term" value="F:zinc ion binding"/>
    <property type="evidence" value="ECO:0007669"/>
    <property type="project" value="UniProtKB-KW"/>
</dbReference>
<proteinExistence type="predicted"/>
<protein>
    <recommendedName>
        <fullName evidence="11">BED-type domain-containing protein</fullName>
    </recommendedName>
</protein>
<dbReference type="GO" id="GO:0009791">
    <property type="term" value="P:post-embryonic development"/>
    <property type="evidence" value="ECO:0007669"/>
    <property type="project" value="UniProtKB-ARBA"/>
</dbReference>
<comment type="subcellular location">
    <subcellularLocation>
        <location evidence="1">Nucleus</location>
    </subcellularLocation>
</comment>
<evidence type="ECO:0000256" key="8">
    <source>
        <dbReference type="ARBA" id="ARBA00023242"/>
    </source>
</evidence>
<sequence>MEKKTSSEVWNFFSKDAKNSKLSLCRLCGKRYKNGGGTSNLRNHILRKHQNLQLSHLEKRQNLSESLSAGVESNTDSDLETSESDSLSSNKSDNQNDDSQSSVSMDSCNTFYRQATLNEMFRNQASFEVGGSNDVKITEALVYMICKDNLPFHSTEKKGMRFFFKSILPRYQIPSRKTITRRIEDKYAALNIVVRKNLSRVNTIAFTTDIAIVMNATRSFLVYTVHYIDKEACAIKSISLGVKDLTPHHTAEHISKDFEAILESWDLSKNKIISVTTDNGANIVAGVNLLLASKNKHVSCLAHNINFVVTKALGSEAVKDFVTIIMKVKTIVAYFKHSITAQDDLRAEQRKEGKTDGTFIYLKQEVPTRWNSTFYCLERFLQLSSHVAKILSSPFHKKGPSLLEPTELGIIEECLQLLRPFEEATKDISGENYVSASLIIPLTNCIRTSLNRIIVSSFLAQNLKKELLVQTTKRLDVLEANLLLSVSTLLDPRFKKVHFLSPINVAAALNYLKTEINNQERDNGVTILTENSLDQTIEYSENIWNVHNESVQHHVSDRDNDFNSFPTELKLYLNQPLVAKEEDPIKYWINLKNAFPFTFNIAMKYLIVQGSSVASERLVSLLNNLVFLGSLEEKFWHL</sequence>
<keyword evidence="4" id="KW-0862">Zinc</keyword>
<dbReference type="SUPFAM" id="SSF140996">
    <property type="entry name" value="Hermes dimerisation domain"/>
    <property type="match status" value="1"/>
</dbReference>
<dbReference type="InterPro" id="IPR012337">
    <property type="entry name" value="RNaseH-like_sf"/>
</dbReference>
<dbReference type="InterPro" id="IPR003656">
    <property type="entry name" value="Znf_BED"/>
</dbReference>
<dbReference type="Proteomes" id="UP001566132">
    <property type="component" value="Unassembled WGS sequence"/>
</dbReference>
<name>A0ABD1ELZ4_HYPHA</name>
<keyword evidence="6" id="KW-0238">DNA-binding</keyword>
<dbReference type="SUPFAM" id="SSF57667">
    <property type="entry name" value="beta-beta-alpha zinc fingers"/>
    <property type="match status" value="1"/>
</dbReference>
<keyword evidence="3 9" id="KW-0863">Zinc-finger</keyword>
<dbReference type="Pfam" id="PF02892">
    <property type="entry name" value="zf-BED"/>
    <property type="match status" value="1"/>
</dbReference>
<dbReference type="PANTHER" id="PTHR46481">
    <property type="entry name" value="ZINC FINGER BED DOMAIN-CONTAINING PROTEIN 4"/>
    <property type="match status" value="1"/>
</dbReference>
<dbReference type="GO" id="GO:0005634">
    <property type="term" value="C:nucleus"/>
    <property type="evidence" value="ECO:0007669"/>
    <property type="project" value="UniProtKB-SubCell"/>
</dbReference>
<feature type="domain" description="BED-type" evidence="11">
    <location>
        <begin position="4"/>
        <end position="56"/>
    </location>
</feature>
<dbReference type="SUPFAM" id="SSF53098">
    <property type="entry name" value="Ribonuclease H-like"/>
    <property type="match status" value="1"/>
</dbReference>
<accession>A0ABD1ELZ4</accession>
<dbReference type="PANTHER" id="PTHR46481:SF10">
    <property type="entry name" value="ZINC FINGER BED DOMAIN-CONTAINING PROTEIN 39"/>
    <property type="match status" value="1"/>
</dbReference>
<evidence type="ECO:0000256" key="4">
    <source>
        <dbReference type="ARBA" id="ARBA00022833"/>
    </source>
</evidence>
<keyword evidence="7" id="KW-0804">Transcription</keyword>
<reference evidence="12 13" key="1">
    <citation type="submission" date="2024-05" db="EMBL/GenBank/DDBJ databases">
        <title>Genetic variation in Jamaican populations of the coffee berry borer (Hypothenemus hampei).</title>
        <authorList>
            <person name="Errbii M."/>
            <person name="Myrie A."/>
        </authorList>
    </citation>
    <scope>NUCLEOTIDE SEQUENCE [LARGE SCALE GENOMIC DNA]</scope>
    <source>
        <strain evidence="12">JA-Hopewell-2020-01-JO</strain>
        <tissue evidence="12">Whole body</tissue>
    </source>
</reference>
<evidence type="ECO:0000256" key="6">
    <source>
        <dbReference type="ARBA" id="ARBA00023125"/>
    </source>
</evidence>
<organism evidence="12 13">
    <name type="scientific">Hypothenemus hampei</name>
    <name type="common">Coffee berry borer</name>
    <dbReference type="NCBI Taxonomy" id="57062"/>
    <lineage>
        <taxon>Eukaryota</taxon>
        <taxon>Metazoa</taxon>
        <taxon>Ecdysozoa</taxon>
        <taxon>Arthropoda</taxon>
        <taxon>Hexapoda</taxon>
        <taxon>Insecta</taxon>
        <taxon>Pterygota</taxon>
        <taxon>Neoptera</taxon>
        <taxon>Endopterygota</taxon>
        <taxon>Coleoptera</taxon>
        <taxon>Polyphaga</taxon>
        <taxon>Cucujiformia</taxon>
        <taxon>Curculionidae</taxon>
        <taxon>Scolytinae</taxon>
        <taxon>Hypothenemus</taxon>
    </lineage>
</organism>
<evidence type="ECO:0000256" key="5">
    <source>
        <dbReference type="ARBA" id="ARBA00023015"/>
    </source>
</evidence>
<evidence type="ECO:0000256" key="2">
    <source>
        <dbReference type="ARBA" id="ARBA00022723"/>
    </source>
</evidence>
<evidence type="ECO:0000256" key="3">
    <source>
        <dbReference type="ARBA" id="ARBA00022771"/>
    </source>
</evidence>
<feature type="region of interest" description="Disordered" evidence="10">
    <location>
        <begin position="65"/>
        <end position="105"/>
    </location>
</feature>
<dbReference type="AlphaFoldDB" id="A0ABD1ELZ4"/>
<evidence type="ECO:0000256" key="7">
    <source>
        <dbReference type="ARBA" id="ARBA00023163"/>
    </source>
</evidence>
<keyword evidence="5" id="KW-0805">Transcription regulation</keyword>
<evidence type="ECO:0000259" key="11">
    <source>
        <dbReference type="PROSITE" id="PS50808"/>
    </source>
</evidence>
<dbReference type="SMART" id="SM00614">
    <property type="entry name" value="ZnF_BED"/>
    <property type="match status" value="1"/>
</dbReference>